<keyword evidence="2" id="KW-1185">Reference proteome</keyword>
<name>A0A9Q1A0F0_SALPP</name>
<dbReference type="EMBL" id="JAPFFK010000007">
    <property type="protein sequence ID" value="KAJ6753613.1"/>
    <property type="molecule type" value="Genomic_DNA"/>
</dbReference>
<evidence type="ECO:0000313" key="2">
    <source>
        <dbReference type="Proteomes" id="UP001151532"/>
    </source>
</evidence>
<sequence>MEWPLNSHSKQYRQEQRIQRVQIIKSNHQMMATEHTREP</sequence>
<organism evidence="1 2">
    <name type="scientific">Salix purpurea</name>
    <name type="common">Purple osier willow</name>
    <dbReference type="NCBI Taxonomy" id="77065"/>
    <lineage>
        <taxon>Eukaryota</taxon>
        <taxon>Viridiplantae</taxon>
        <taxon>Streptophyta</taxon>
        <taxon>Embryophyta</taxon>
        <taxon>Tracheophyta</taxon>
        <taxon>Spermatophyta</taxon>
        <taxon>Magnoliopsida</taxon>
        <taxon>eudicotyledons</taxon>
        <taxon>Gunneridae</taxon>
        <taxon>Pentapetalae</taxon>
        <taxon>rosids</taxon>
        <taxon>fabids</taxon>
        <taxon>Malpighiales</taxon>
        <taxon>Salicaceae</taxon>
        <taxon>Saliceae</taxon>
        <taxon>Salix</taxon>
    </lineage>
</organism>
<gene>
    <name evidence="1" type="ORF">OIU79_026445</name>
</gene>
<dbReference type="Proteomes" id="UP001151532">
    <property type="component" value="Chromosome 16"/>
</dbReference>
<evidence type="ECO:0000313" key="1">
    <source>
        <dbReference type="EMBL" id="KAJ6753613.1"/>
    </source>
</evidence>
<dbReference type="AlphaFoldDB" id="A0A9Q1A0F0"/>
<comment type="caution">
    <text evidence="1">The sequence shown here is derived from an EMBL/GenBank/DDBJ whole genome shotgun (WGS) entry which is preliminary data.</text>
</comment>
<reference evidence="1" key="2">
    <citation type="journal article" date="2023" name="Int. J. Mol. Sci.">
        <title>De Novo Assembly and Annotation of 11 Diverse Shrub Willow (Salix) Genomes Reveals Novel Gene Organization in Sex-Linked Regions.</title>
        <authorList>
            <person name="Hyden B."/>
            <person name="Feng K."/>
            <person name="Yates T.B."/>
            <person name="Jawdy S."/>
            <person name="Cereghino C."/>
            <person name="Smart L.B."/>
            <person name="Muchero W."/>
        </authorList>
    </citation>
    <scope>NUCLEOTIDE SEQUENCE</scope>
    <source>
        <tissue evidence="1">Shoot tip</tissue>
    </source>
</reference>
<proteinExistence type="predicted"/>
<reference evidence="1" key="1">
    <citation type="submission" date="2022-11" db="EMBL/GenBank/DDBJ databases">
        <authorList>
            <person name="Hyden B.L."/>
            <person name="Feng K."/>
            <person name="Yates T."/>
            <person name="Jawdy S."/>
            <person name="Smart L.B."/>
            <person name="Muchero W."/>
        </authorList>
    </citation>
    <scope>NUCLEOTIDE SEQUENCE</scope>
    <source>
        <tissue evidence="1">Shoot tip</tissue>
    </source>
</reference>
<protein>
    <submittedName>
        <fullName evidence="1">Uncharacterized protein</fullName>
    </submittedName>
</protein>
<accession>A0A9Q1A0F0</accession>